<evidence type="ECO:0000256" key="1">
    <source>
        <dbReference type="SAM" id="MobiDB-lite"/>
    </source>
</evidence>
<feature type="region of interest" description="Disordered" evidence="1">
    <location>
        <begin position="1"/>
        <end position="32"/>
    </location>
</feature>
<evidence type="ECO:0000313" key="2">
    <source>
        <dbReference type="EMBL" id="KXJ88764.1"/>
    </source>
</evidence>
<dbReference type="InParanoid" id="A0A136IUP0"/>
<dbReference type="AlphaFoldDB" id="A0A136IUP0"/>
<feature type="compositionally biased region" description="Polar residues" evidence="1">
    <location>
        <begin position="8"/>
        <end position="23"/>
    </location>
</feature>
<gene>
    <name evidence="2" type="ORF">Micbo1qcDRAFT_177811</name>
</gene>
<protein>
    <submittedName>
        <fullName evidence="2">Uncharacterized protein</fullName>
    </submittedName>
</protein>
<keyword evidence="3" id="KW-1185">Reference proteome</keyword>
<evidence type="ECO:0000313" key="3">
    <source>
        <dbReference type="Proteomes" id="UP000070501"/>
    </source>
</evidence>
<dbReference type="EMBL" id="KQ964257">
    <property type="protein sequence ID" value="KXJ88764.1"/>
    <property type="molecule type" value="Genomic_DNA"/>
</dbReference>
<accession>A0A136IUP0</accession>
<organism evidence="2 3">
    <name type="scientific">Microdochium bolleyi</name>
    <dbReference type="NCBI Taxonomy" id="196109"/>
    <lineage>
        <taxon>Eukaryota</taxon>
        <taxon>Fungi</taxon>
        <taxon>Dikarya</taxon>
        <taxon>Ascomycota</taxon>
        <taxon>Pezizomycotina</taxon>
        <taxon>Sordariomycetes</taxon>
        <taxon>Xylariomycetidae</taxon>
        <taxon>Xylariales</taxon>
        <taxon>Microdochiaceae</taxon>
        <taxon>Microdochium</taxon>
    </lineage>
</organism>
<sequence length="300" mass="33728">MARPWQRSVGTPPSPTLSGYSASHETESDSDIQEAVMCPPLPRDSPNIIWEAAIDCPLLVVCGREHAECVDMMAKTTRSLGQVTCWHHSSPGPFFIVCRESQSVASRSYGSRPTREPVLLADNKKALARLRTVIDFFMPLLPEILSVILERGVKHIAFPASLAMEPKSDKTTDAQWAAECFFHHWAEIKRFHNRLTHHGHDLATLETCTLVLPRNSNHRKQCHGGGAFPFAQDEYPVKDPRGGMLSFQSPLRRLIKSGAIGRIFSKYRNVMFAYGEGDWIVPCSVRTTYMRDKDKEPRGL</sequence>
<dbReference type="Proteomes" id="UP000070501">
    <property type="component" value="Unassembled WGS sequence"/>
</dbReference>
<reference evidence="3" key="1">
    <citation type="submission" date="2016-02" db="EMBL/GenBank/DDBJ databases">
        <title>Draft genome sequence of Microdochium bolleyi, a fungal endophyte of beachgrass.</title>
        <authorList>
            <consortium name="DOE Joint Genome Institute"/>
            <person name="David A.S."/>
            <person name="May G."/>
            <person name="Haridas S."/>
            <person name="Lim J."/>
            <person name="Wang M."/>
            <person name="Labutti K."/>
            <person name="Lipzen A."/>
            <person name="Barry K."/>
            <person name="Grigoriev I.V."/>
        </authorList>
    </citation>
    <scope>NUCLEOTIDE SEQUENCE [LARGE SCALE GENOMIC DNA]</scope>
    <source>
        <strain evidence="3">J235TASD1</strain>
    </source>
</reference>
<name>A0A136IUP0_9PEZI</name>
<proteinExistence type="predicted"/>